<dbReference type="RefSeq" id="WP_090440339.1">
    <property type="nucleotide sequence ID" value="NZ_FOHU01000003.1"/>
</dbReference>
<dbReference type="SUPFAM" id="SSF55021">
    <property type="entry name" value="ACT-like"/>
    <property type="match status" value="1"/>
</dbReference>
<organism evidence="3 4">
    <name type="scientific">Natronincola peptidivorans</name>
    <dbReference type="NCBI Taxonomy" id="426128"/>
    <lineage>
        <taxon>Bacteria</taxon>
        <taxon>Bacillati</taxon>
        <taxon>Bacillota</taxon>
        <taxon>Clostridia</taxon>
        <taxon>Peptostreptococcales</taxon>
        <taxon>Natronincolaceae</taxon>
        <taxon>Natronincola</taxon>
    </lineage>
</organism>
<name>A0A1I0ARU9_9FIRM</name>
<feature type="domain" description="ACT" evidence="2">
    <location>
        <begin position="4"/>
        <end position="78"/>
    </location>
</feature>
<dbReference type="InterPro" id="IPR045865">
    <property type="entry name" value="ACT-like_dom_sf"/>
</dbReference>
<proteinExistence type="inferred from homology"/>
<dbReference type="EMBL" id="FOHU01000003">
    <property type="protein sequence ID" value="SES96652.1"/>
    <property type="molecule type" value="Genomic_DNA"/>
</dbReference>
<comment type="similarity">
    <text evidence="1">Belongs to the UPF0237 family.</text>
</comment>
<dbReference type="InterPro" id="IPR050990">
    <property type="entry name" value="UPF0237/GcvR_regulator"/>
</dbReference>
<dbReference type="InterPro" id="IPR022986">
    <property type="entry name" value="UPF0237_ACT"/>
</dbReference>
<dbReference type="HAMAP" id="MF_01054">
    <property type="entry name" value="UPF0237"/>
    <property type="match status" value="1"/>
</dbReference>
<reference evidence="3 4" key="1">
    <citation type="submission" date="2016-10" db="EMBL/GenBank/DDBJ databases">
        <authorList>
            <person name="de Groot N.N."/>
        </authorList>
    </citation>
    <scope>NUCLEOTIDE SEQUENCE [LARGE SCALE GENOMIC DNA]</scope>
    <source>
        <strain evidence="3 4">DSM 18979</strain>
    </source>
</reference>
<dbReference type="AlphaFoldDB" id="A0A1I0ARU9"/>
<protein>
    <recommendedName>
        <fullName evidence="1">UPF0237 protein SAMN05660297_01040</fullName>
    </recommendedName>
</protein>
<dbReference type="OrthoDB" id="9803078at2"/>
<evidence type="ECO:0000259" key="2">
    <source>
        <dbReference type="PROSITE" id="PS51671"/>
    </source>
</evidence>
<dbReference type="Pfam" id="PF13740">
    <property type="entry name" value="ACT_6"/>
    <property type="match status" value="1"/>
</dbReference>
<evidence type="ECO:0000313" key="4">
    <source>
        <dbReference type="Proteomes" id="UP000199568"/>
    </source>
</evidence>
<gene>
    <name evidence="3" type="ORF">SAMN05660297_01040</name>
</gene>
<dbReference type="Proteomes" id="UP000199568">
    <property type="component" value="Unassembled WGS sequence"/>
</dbReference>
<dbReference type="Gene3D" id="3.30.70.260">
    <property type="match status" value="1"/>
</dbReference>
<evidence type="ECO:0000313" key="3">
    <source>
        <dbReference type="EMBL" id="SES96652.1"/>
    </source>
</evidence>
<accession>A0A1I0ARU9</accession>
<dbReference type="InterPro" id="IPR002912">
    <property type="entry name" value="ACT_dom"/>
</dbReference>
<evidence type="ECO:0000256" key="1">
    <source>
        <dbReference type="HAMAP-Rule" id="MF_01054"/>
    </source>
</evidence>
<dbReference type="CDD" id="cd04872">
    <property type="entry name" value="ACT_1ZPV"/>
    <property type="match status" value="1"/>
</dbReference>
<keyword evidence="4" id="KW-1185">Reference proteome</keyword>
<sequence length="89" mass="9989">MKAFISVIGDDKIGIIHGVTTVLKKHSVNVLDINQTLLQEYFAMVMLVDLEKMSIDFKQLKEELATAGEEIGVSIKIQHEDLFSTMHSI</sequence>
<dbReference type="PANTHER" id="PTHR34875:SF6">
    <property type="entry name" value="UPF0237 PROTEIN MJ1558"/>
    <property type="match status" value="1"/>
</dbReference>
<dbReference type="PANTHER" id="PTHR34875">
    <property type="entry name" value="UPF0237 PROTEIN MJ1558"/>
    <property type="match status" value="1"/>
</dbReference>
<dbReference type="PROSITE" id="PS51671">
    <property type="entry name" value="ACT"/>
    <property type="match status" value="1"/>
</dbReference>
<dbReference type="STRING" id="426128.SAMN05660297_01040"/>
<dbReference type="NCBIfam" id="NF001220">
    <property type="entry name" value="PRK00194.1"/>
    <property type="match status" value="1"/>
</dbReference>